<sequence length="245" mass="27987">MYDKLQKDGTKEDFGNVLKSKVIKYDIHNGEIEVDLYLPANVHTLSSLKDIPVRQYIPDMSFQTPNTNFIGSIEDYIPHMTWTASAKVHGRHFTTFDGQEYDFNGRCSYVLARDYVDGNFSIIMNYLGTQKKKLILTSHQQNVQLSPNGKVSVDGVVMDLPYRSSEFEVFSDDGYVIIEGRGFQVKSDPTVNMVDIYLSKWYFGKTRGLLGTLNHELYDDMIMPNKQITSDASALGYAWQVQDRC</sequence>
<dbReference type="SMART" id="SM00216">
    <property type="entry name" value="VWD"/>
    <property type="match status" value="1"/>
</dbReference>
<organism evidence="2 3">
    <name type="scientific">Mytilus edulis</name>
    <name type="common">Blue mussel</name>
    <dbReference type="NCBI Taxonomy" id="6550"/>
    <lineage>
        <taxon>Eukaryota</taxon>
        <taxon>Metazoa</taxon>
        <taxon>Spiralia</taxon>
        <taxon>Lophotrochozoa</taxon>
        <taxon>Mollusca</taxon>
        <taxon>Bivalvia</taxon>
        <taxon>Autobranchia</taxon>
        <taxon>Pteriomorphia</taxon>
        <taxon>Mytilida</taxon>
        <taxon>Mytiloidea</taxon>
        <taxon>Mytilidae</taxon>
        <taxon>Mytilinae</taxon>
        <taxon>Mytilus</taxon>
    </lineage>
</organism>
<evidence type="ECO:0000313" key="2">
    <source>
        <dbReference type="EMBL" id="CAG2220772.1"/>
    </source>
</evidence>
<evidence type="ECO:0000259" key="1">
    <source>
        <dbReference type="PROSITE" id="PS51233"/>
    </source>
</evidence>
<dbReference type="Pfam" id="PF00094">
    <property type="entry name" value="VWD"/>
    <property type="match status" value="1"/>
</dbReference>
<keyword evidence="3" id="KW-1185">Reference proteome</keyword>
<dbReference type="PROSITE" id="PS51233">
    <property type="entry name" value="VWFD"/>
    <property type="match status" value="1"/>
</dbReference>
<gene>
    <name evidence="2" type="ORF">MEDL_34240</name>
</gene>
<dbReference type="OrthoDB" id="6095501at2759"/>
<proteinExistence type="predicted"/>
<reference evidence="2" key="1">
    <citation type="submission" date="2021-03" db="EMBL/GenBank/DDBJ databases">
        <authorList>
            <person name="Bekaert M."/>
        </authorList>
    </citation>
    <scope>NUCLEOTIDE SEQUENCE</scope>
</reference>
<dbReference type="PANTHER" id="PTHR37860">
    <property type="entry name" value="AGAP008810-PA"/>
    <property type="match status" value="1"/>
</dbReference>
<evidence type="ECO:0000313" key="3">
    <source>
        <dbReference type="Proteomes" id="UP000683360"/>
    </source>
</evidence>
<dbReference type="AlphaFoldDB" id="A0A8S3SJ25"/>
<dbReference type="PANTHER" id="PTHR37860:SF1">
    <property type="match status" value="1"/>
</dbReference>
<feature type="domain" description="VWFD" evidence="1">
    <location>
        <begin position="83"/>
        <end position="245"/>
    </location>
</feature>
<protein>
    <recommendedName>
        <fullName evidence="1">VWFD domain-containing protein</fullName>
    </recommendedName>
</protein>
<dbReference type="EMBL" id="CAJPWZ010001671">
    <property type="protein sequence ID" value="CAG2220772.1"/>
    <property type="molecule type" value="Genomic_DNA"/>
</dbReference>
<name>A0A8S3SJ25_MYTED</name>
<accession>A0A8S3SJ25</accession>
<comment type="caution">
    <text evidence="2">The sequence shown here is derived from an EMBL/GenBank/DDBJ whole genome shotgun (WGS) entry which is preliminary data.</text>
</comment>
<dbReference type="Proteomes" id="UP000683360">
    <property type="component" value="Unassembled WGS sequence"/>
</dbReference>
<dbReference type="InterPro" id="IPR001846">
    <property type="entry name" value="VWF_type-D"/>
</dbReference>